<dbReference type="InterPro" id="IPR036291">
    <property type="entry name" value="NAD(P)-bd_dom_sf"/>
</dbReference>
<dbReference type="PANTHER" id="PTHR10996:SF277">
    <property type="entry name" value="GLYOXYLATE REDUCTASE_HYDROXYPYRUVATE REDUCTASE"/>
    <property type="match status" value="1"/>
</dbReference>
<protein>
    <submittedName>
        <fullName evidence="3">Glyoxylate reductase/hydroxypyruvate reductase-like protein</fullName>
    </submittedName>
</protein>
<dbReference type="SUPFAM" id="SSF51735">
    <property type="entry name" value="NAD(P)-binding Rossmann-fold domains"/>
    <property type="match status" value="1"/>
</dbReference>
<dbReference type="Gene3D" id="3.40.50.720">
    <property type="entry name" value="NAD(P)-binding Rossmann-like Domain"/>
    <property type="match status" value="2"/>
</dbReference>
<gene>
    <name evidence="3" type="ORF">QR98_0028550</name>
</gene>
<evidence type="ECO:0000313" key="3">
    <source>
        <dbReference type="EMBL" id="KPM04410.1"/>
    </source>
</evidence>
<reference evidence="3 4" key="1">
    <citation type="journal article" date="2015" name="Parasit. Vectors">
        <title>Draft genome of the scabies mite.</title>
        <authorList>
            <person name="Rider S.D.Jr."/>
            <person name="Morgan M.S."/>
            <person name="Arlian L.G."/>
        </authorList>
    </citation>
    <scope>NUCLEOTIDE SEQUENCE [LARGE SCALE GENOMIC DNA]</scope>
    <source>
        <strain evidence="3">Arlian Lab</strain>
    </source>
</reference>
<dbReference type="GO" id="GO:0051287">
    <property type="term" value="F:NAD binding"/>
    <property type="evidence" value="ECO:0007669"/>
    <property type="project" value="InterPro"/>
</dbReference>
<feature type="domain" description="D-isomer specific 2-hydroxyacid dehydrogenase catalytic" evidence="2">
    <location>
        <begin position="8"/>
        <end position="120"/>
    </location>
</feature>
<keyword evidence="1" id="KW-0560">Oxidoreductase</keyword>
<dbReference type="InterPro" id="IPR006139">
    <property type="entry name" value="D-isomer_2_OHA_DH_cat_dom"/>
</dbReference>
<dbReference type="SUPFAM" id="SSF52283">
    <property type="entry name" value="Formate/glycerate dehydrogenase catalytic domain-like"/>
    <property type="match status" value="1"/>
</dbReference>
<sequence>MDMWQNSQDISRQQLLERVSGKYGIICTLTDRIDRQFLDAAGSQLKVISTLSVGYDHIDIEECKKRGIFVGNTPDVLTDAVAELTIALILATIRRLFEANKALRSGRWMPGWGHFFMCGTMIKNSVIGVIGGGRIGKSILERLKAFQPSRMLYNKRNRSQELEQSTGNGTINNSLYDYFI</sequence>
<accession>A0A132A247</accession>
<evidence type="ECO:0000313" key="4">
    <source>
        <dbReference type="Proteomes" id="UP000616769"/>
    </source>
</evidence>
<evidence type="ECO:0000259" key="2">
    <source>
        <dbReference type="Pfam" id="PF00389"/>
    </source>
</evidence>
<dbReference type="GO" id="GO:0005829">
    <property type="term" value="C:cytosol"/>
    <property type="evidence" value="ECO:0007669"/>
    <property type="project" value="TreeGrafter"/>
</dbReference>
<dbReference type="AlphaFoldDB" id="A0A132A247"/>
<organism evidence="3 4">
    <name type="scientific">Sarcoptes scabiei</name>
    <name type="common">Itch mite</name>
    <name type="synonym">Acarus scabiei</name>
    <dbReference type="NCBI Taxonomy" id="52283"/>
    <lineage>
        <taxon>Eukaryota</taxon>
        <taxon>Metazoa</taxon>
        <taxon>Ecdysozoa</taxon>
        <taxon>Arthropoda</taxon>
        <taxon>Chelicerata</taxon>
        <taxon>Arachnida</taxon>
        <taxon>Acari</taxon>
        <taxon>Acariformes</taxon>
        <taxon>Sarcoptiformes</taxon>
        <taxon>Astigmata</taxon>
        <taxon>Psoroptidia</taxon>
        <taxon>Sarcoptoidea</taxon>
        <taxon>Sarcoptidae</taxon>
        <taxon>Sarcoptinae</taxon>
        <taxon>Sarcoptes</taxon>
    </lineage>
</organism>
<name>A0A132A247_SARSC</name>
<dbReference type="InterPro" id="IPR050223">
    <property type="entry name" value="D-isomer_2-hydroxyacid_DH"/>
</dbReference>
<proteinExistence type="predicted"/>
<dbReference type="Pfam" id="PF00389">
    <property type="entry name" value="2-Hacid_dh"/>
    <property type="match status" value="1"/>
</dbReference>
<evidence type="ECO:0000256" key="1">
    <source>
        <dbReference type="ARBA" id="ARBA00023002"/>
    </source>
</evidence>
<dbReference type="GO" id="GO:0008465">
    <property type="term" value="F:hydroxypyruvate reductase (NADH) activity"/>
    <property type="evidence" value="ECO:0007669"/>
    <property type="project" value="TreeGrafter"/>
</dbReference>
<dbReference type="EMBL" id="JXLN01008777">
    <property type="protein sequence ID" value="KPM04410.1"/>
    <property type="molecule type" value="Genomic_DNA"/>
</dbReference>
<dbReference type="GO" id="GO:0030267">
    <property type="term" value="F:glyoxylate reductase (NADPH) activity"/>
    <property type="evidence" value="ECO:0007669"/>
    <property type="project" value="TreeGrafter"/>
</dbReference>
<dbReference type="PANTHER" id="PTHR10996">
    <property type="entry name" value="2-HYDROXYACID DEHYDROGENASE-RELATED"/>
    <property type="match status" value="1"/>
</dbReference>
<dbReference type="OrthoDB" id="298012at2759"/>
<dbReference type="Proteomes" id="UP000616769">
    <property type="component" value="Unassembled WGS sequence"/>
</dbReference>
<dbReference type="VEuPathDB" id="VectorBase:SSCA010520"/>
<comment type="caution">
    <text evidence="3">The sequence shown here is derived from an EMBL/GenBank/DDBJ whole genome shotgun (WGS) entry which is preliminary data.</text>
</comment>